<dbReference type="EMBL" id="CP036526">
    <property type="protein sequence ID" value="QDT09667.1"/>
    <property type="molecule type" value="Genomic_DNA"/>
</dbReference>
<gene>
    <name evidence="9" type="primary">atsA_30</name>
    <name evidence="9" type="ORF">K239x_16150</name>
</gene>
<evidence type="ECO:0000256" key="1">
    <source>
        <dbReference type="ARBA" id="ARBA00001913"/>
    </source>
</evidence>
<dbReference type="PANTHER" id="PTHR42693:SF42">
    <property type="entry name" value="ARYLSULFATASE G"/>
    <property type="match status" value="1"/>
</dbReference>
<evidence type="ECO:0000313" key="10">
    <source>
        <dbReference type="Proteomes" id="UP000319817"/>
    </source>
</evidence>
<dbReference type="PROSITE" id="PS00149">
    <property type="entry name" value="SULFATASE_2"/>
    <property type="match status" value="1"/>
</dbReference>
<feature type="chain" id="PRO_5022135123" evidence="7">
    <location>
        <begin position="25"/>
        <end position="622"/>
    </location>
</feature>
<evidence type="ECO:0000313" key="9">
    <source>
        <dbReference type="EMBL" id="QDT09667.1"/>
    </source>
</evidence>
<dbReference type="OrthoDB" id="9783154at2"/>
<evidence type="ECO:0000256" key="4">
    <source>
        <dbReference type="ARBA" id="ARBA00022729"/>
    </source>
</evidence>
<feature type="signal peptide" evidence="7">
    <location>
        <begin position="1"/>
        <end position="24"/>
    </location>
</feature>
<keyword evidence="6" id="KW-0106">Calcium</keyword>
<organism evidence="9 10">
    <name type="scientific">Stieleria marina</name>
    <dbReference type="NCBI Taxonomy" id="1930275"/>
    <lineage>
        <taxon>Bacteria</taxon>
        <taxon>Pseudomonadati</taxon>
        <taxon>Planctomycetota</taxon>
        <taxon>Planctomycetia</taxon>
        <taxon>Pirellulales</taxon>
        <taxon>Pirellulaceae</taxon>
        <taxon>Stieleria</taxon>
    </lineage>
</organism>
<evidence type="ECO:0000256" key="3">
    <source>
        <dbReference type="ARBA" id="ARBA00022723"/>
    </source>
</evidence>
<dbReference type="InterPro" id="IPR017850">
    <property type="entry name" value="Alkaline_phosphatase_core_sf"/>
</dbReference>
<reference evidence="9 10" key="1">
    <citation type="submission" date="2019-02" db="EMBL/GenBank/DDBJ databases">
        <title>Deep-cultivation of Planctomycetes and their phenomic and genomic characterization uncovers novel biology.</title>
        <authorList>
            <person name="Wiegand S."/>
            <person name="Jogler M."/>
            <person name="Boedeker C."/>
            <person name="Pinto D."/>
            <person name="Vollmers J."/>
            <person name="Rivas-Marin E."/>
            <person name="Kohn T."/>
            <person name="Peeters S.H."/>
            <person name="Heuer A."/>
            <person name="Rast P."/>
            <person name="Oberbeckmann S."/>
            <person name="Bunk B."/>
            <person name="Jeske O."/>
            <person name="Meyerdierks A."/>
            <person name="Storesund J.E."/>
            <person name="Kallscheuer N."/>
            <person name="Luecker S."/>
            <person name="Lage O.M."/>
            <person name="Pohl T."/>
            <person name="Merkel B.J."/>
            <person name="Hornburger P."/>
            <person name="Mueller R.-W."/>
            <person name="Bruemmer F."/>
            <person name="Labrenz M."/>
            <person name="Spormann A.M."/>
            <person name="Op den Camp H."/>
            <person name="Overmann J."/>
            <person name="Amann R."/>
            <person name="Jetten M.S.M."/>
            <person name="Mascher T."/>
            <person name="Medema M.H."/>
            <person name="Devos D.P."/>
            <person name="Kaster A.-K."/>
            <person name="Ovreas L."/>
            <person name="Rohde M."/>
            <person name="Galperin M.Y."/>
            <person name="Jogler C."/>
        </authorList>
    </citation>
    <scope>NUCLEOTIDE SEQUENCE [LARGE SCALE GENOMIC DNA]</scope>
    <source>
        <strain evidence="9 10">K23_9</strain>
    </source>
</reference>
<evidence type="ECO:0000259" key="8">
    <source>
        <dbReference type="Pfam" id="PF00884"/>
    </source>
</evidence>
<keyword evidence="5 9" id="KW-0378">Hydrolase</keyword>
<dbReference type="InterPro" id="IPR050738">
    <property type="entry name" value="Sulfatase"/>
</dbReference>
<sequence precursor="true">MKNKLISTLCASLIVCGTLSTAMAEIPRPAKPNIVLILTDDLGWQDVGCYDVDEPSPYETPNIDQLAKEGFKFWQAYSPAPTCAPSRVAILSGNHPARSQKTHVVGGGPPAPYKENSAVISPWYSGRMNVSEITIAEALKTNGYTTGAVGKWHCAISHHAFPQPTDQGFDFARMDIGVTAKMKPHRLTGFATSAKDDPYRLDGNGIPRHQNSIDARDFVEQHKGDPFFLYYCTWLVHTPIHSRTEALLRKYCEKLGVPFPTDPKGWAKEGQKNPYYAAMVELLDHYVGELLTYLRQTDDPRWPGHKLVENTYIIFTSDNGGMEQHPGEVITDNYPLDKGKINAKEGGVRVPLIITGPGLKSGAESDAMINGLDFYPTILSWTGTSKPETQQLDGLDLAPFLKSDLTDSDLIAGADGKPRDAMVWHFPHSSMQSTIRQGRFKLIRNWSQYLLPNRPALELYELYDASGERVDIEESKNLAESMPEKARDLNTVLQTHLDEMQASPPFLNPTCKAKLFAKDKVCTAQEHGRQGNDVWVTYRENGAKVVDANLIYTDNGNHKYEEWYRLPAKVAGGNKVTARLPNNATHYVFNLIDENHFLVSYPRVKTQADTSEPYSAKAISAK</sequence>
<feature type="domain" description="Sulfatase N-terminal" evidence="8">
    <location>
        <begin position="32"/>
        <end position="383"/>
    </location>
</feature>
<accession>A0A517NRB2</accession>
<dbReference type="PANTHER" id="PTHR42693">
    <property type="entry name" value="ARYLSULFATASE FAMILY MEMBER"/>
    <property type="match status" value="1"/>
</dbReference>
<evidence type="ECO:0000256" key="5">
    <source>
        <dbReference type="ARBA" id="ARBA00022801"/>
    </source>
</evidence>
<dbReference type="SUPFAM" id="SSF53649">
    <property type="entry name" value="Alkaline phosphatase-like"/>
    <property type="match status" value="1"/>
</dbReference>
<dbReference type="Proteomes" id="UP000319817">
    <property type="component" value="Chromosome"/>
</dbReference>
<proteinExistence type="inferred from homology"/>
<evidence type="ECO:0000256" key="6">
    <source>
        <dbReference type="ARBA" id="ARBA00022837"/>
    </source>
</evidence>
<evidence type="ECO:0000256" key="2">
    <source>
        <dbReference type="ARBA" id="ARBA00008779"/>
    </source>
</evidence>
<keyword evidence="3" id="KW-0479">Metal-binding</keyword>
<dbReference type="GO" id="GO:0046872">
    <property type="term" value="F:metal ion binding"/>
    <property type="evidence" value="ECO:0007669"/>
    <property type="project" value="UniProtKB-KW"/>
</dbReference>
<evidence type="ECO:0000256" key="7">
    <source>
        <dbReference type="SAM" id="SignalP"/>
    </source>
</evidence>
<dbReference type="CDD" id="cd16144">
    <property type="entry name" value="ARS_like"/>
    <property type="match status" value="1"/>
</dbReference>
<dbReference type="EC" id="3.1.6.1" evidence="9"/>
<dbReference type="RefSeq" id="WP_145417240.1">
    <property type="nucleotide sequence ID" value="NZ_CP036526.1"/>
</dbReference>
<dbReference type="InterPro" id="IPR000917">
    <property type="entry name" value="Sulfatase_N"/>
</dbReference>
<name>A0A517NRB2_9BACT</name>
<keyword evidence="10" id="KW-1185">Reference proteome</keyword>
<keyword evidence="4 7" id="KW-0732">Signal</keyword>
<dbReference type="Gene3D" id="3.40.720.10">
    <property type="entry name" value="Alkaline Phosphatase, subunit A"/>
    <property type="match status" value="1"/>
</dbReference>
<dbReference type="GO" id="GO:0004065">
    <property type="term" value="F:arylsulfatase activity"/>
    <property type="evidence" value="ECO:0007669"/>
    <property type="project" value="UniProtKB-EC"/>
</dbReference>
<comment type="similarity">
    <text evidence="2">Belongs to the sulfatase family.</text>
</comment>
<comment type="cofactor">
    <cofactor evidence="1">
        <name>Ca(2+)</name>
        <dbReference type="ChEBI" id="CHEBI:29108"/>
    </cofactor>
</comment>
<dbReference type="AlphaFoldDB" id="A0A517NRB2"/>
<dbReference type="Pfam" id="PF00884">
    <property type="entry name" value="Sulfatase"/>
    <property type="match status" value="1"/>
</dbReference>
<protein>
    <submittedName>
        <fullName evidence="9">Arylsulfatase</fullName>
        <ecNumber evidence="9">3.1.6.1</ecNumber>
    </submittedName>
</protein>
<dbReference type="InterPro" id="IPR024607">
    <property type="entry name" value="Sulfatase_CS"/>
</dbReference>